<comment type="cofactor">
    <cofactor evidence="1">
        <name>FMN</name>
        <dbReference type="ChEBI" id="CHEBI:58210"/>
    </cofactor>
</comment>
<evidence type="ECO:0000313" key="7">
    <source>
        <dbReference type="EMBL" id="NYT87013.1"/>
    </source>
</evidence>
<dbReference type="PANTHER" id="PTHR43673">
    <property type="entry name" value="NAD(P)H NITROREDUCTASE YDGI-RELATED"/>
    <property type="match status" value="1"/>
</dbReference>
<evidence type="ECO:0000256" key="4">
    <source>
        <dbReference type="ARBA" id="ARBA00022643"/>
    </source>
</evidence>
<evidence type="ECO:0000313" key="8">
    <source>
        <dbReference type="Proteomes" id="UP000554144"/>
    </source>
</evidence>
<reference evidence="7 8" key="1">
    <citation type="submission" date="2020-07" db="EMBL/GenBank/DDBJ databases">
        <title>Taxonomic revisions and descriptions of new bacterial species based on genomic comparisons in the high-G+C-content subgroup of the family Alcaligenaceae.</title>
        <authorList>
            <person name="Szabo A."/>
            <person name="Felfoldi T."/>
        </authorList>
    </citation>
    <scope>NUCLEOTIDE SEQUENCE [LARGE SCALE GENOMIC DNA]</scope>
    <source>
        <strain evidence="7 8">DSM 25667</strain>
    </source>
</reference>
<evidence type="ECO:0000256" key="5">
    <source>
        <dbReference type="ARBA" id="ARBA00023002"/>
    </source>
</evidence>
<keyword evidence="3" id="KW-0285">Flavoprotein</keyword>
<comment type="similarity">
    <text evidence="2">Belongs to the nitroreductase family.</text>
</comment>
<dbReference type="AlphaFoldDB" id="A0A853H9B4"/>
<keyword evidence="4" id="KW-0288">FMN</keyword>
<dbReference type="PANTHER" id="PTHR43673:SF2">
    <property type="entry name" value="NITROREDUCTASE"/>
    <property type="match status" value="1"/>
</dbReference>
<protein>
    <submittedName>
        <fullName evidence="7">Nitroreductase</fullName>
    </submittedName>
</protein>
<name>A0A853H9B4_9BURK</name>
<dbReference type="RefSeq" id="WP_130040624.1">
    <property type="nucleotide sequence ID" value="NZ_JACCEV010000007.1"/>
</dbReference>
<organism evidence="7 8">
    <name type="scientific">Pollutimonas harenae</name>
    <dbReference type="NCBI Taxonomy" id="657015"/>
    <lineage>
        <taxon>Bacteria</taxon>
        <taxon>Pseudomonadati</taxon>
        <taxon>Pseudomonadota</taxon>
        <taxon>Betaproteobacteria</taxon>
        <taxon>Burkholderiales</taxon>
        <taxon>Alcaligenaceae</taxon>
        <taxon>Pollutimonas</taxon>
    </lineage>
</organism>
<gene>
    <name evidence="7" type="ORF">H0A62_15545</name>
</gene>
<sequence>MSARFEDLPDQTFQAVKHAIVSRKSTRAFLPRPVEPALIDELLLIAGMAPSGSNIQPWKVHVVSGKARDKLSAELLAAHQQKMPEEREYQYYPVKWRSPYIERRRATGWGLYGLLNITKGDREATARQHGRNFEFFDAPVVLIFTMDNDMETGSWLDYGMFLQNLMVAARGCGLHTCPQAALANYPGIVKKQLTIGDDQIIVCGMVMGYEDTSDPVNQFQPSRIGLEEFVTYHRD</sequence>
<accession>A0A853H9B4</accession>
<evidence type="ECO:0000259" key="6">
    <source>
        <dbReference type="Pfam" id="PF00881"/>
    </source>
</evidence>
<dbReference type="OrthoDB" id="9773807at2"/>
<dbReference type="GO" id="GO:0016491">
    <property type="term" value="F:oxidoreductase activity"/>
    <property type="evidence" value="ECO:0007669"/>
    <property type="project" value="UniProtKB-KW"/>
</dbReference>
<proteinExistence type="inferred from homology"/>
<dbReference type="Proteomes" id="UP000554144">
    <property type="component" value="Unassembled WGS sequence"/>
</dbReference>
<dbReference type="Gene3D" id="3.40.109.10">
    <property type="entry name" value="NADH Oxidase"/>
    <property type="match status" value="1"/>
</dbReference>
<evidence type="ECO:0000256" key="2">
    <source>
        <dbReference type="ARBA" id="ARBA00007118"/>
    </source>
</evidence>
<dbReference type="CDD" id="cd02136">
    <property type="entry name" value="PnbA_NfnB-like"/>
    <property type="match status" value="1"/>
</dbReference>
<evidence type="ECO:0000256" key="3">
    <source>
        <dbReference type="ARBA" id="ARBA00022630"/>
    </source>
</evidence>
<dbReference type="InterPro" id="IPR029479">
    <property type="entry name" value="Nitroreductase"/>
</dbReference>
<dbReference type="InterPro" id="IPR000415">
    <property type="entry name" value="Nitroreductase-like"/>
</dbReference>
<dbReference type="SUPFAM" id="SSF55469">
    <property type="entry name" value="FMN-dependent nitroreductase-like"/>
    <property type="match status" value="1"/>
</dbReference>
<evidence type="ECO:0000256" key="1">
    <source>
        <dbReference type="ARBA" id="ARBA00001917"/>
    </source>
</evidence>
<dbReference type="Pfam" id="PF00881">
    <property type="entry name" value="Nitroreductase"/>
    <property type="match status" value="1"/>
</dbReference>
<keyword evidence="8" id="KW-1185">Reference proteome</keyword>
<comment type="caution">
    <text evidence="7">The sequence shown here is derived from an EMBL/GenBank/DDBJ whole genome shotgun (WGS) entry which is preliminary data.</text>
</comment>
<dbReference type="EMBL" id="JACCEV010000007">
    <property type="protein sequence ID" value="NYT87013.1"/>
    <property type="molecule type" value="Genomic_DNA"/>
</dbReference>
<feature type="domain" description="Nitroreductase" evidence="6">
    <location>
        <begin position="20"/>
        <end position="209"/>
    </location>
</feature>
<keyword evidence="5" id="KW-0560">Oxidoreductase</keyword>